<evidence type="ECO:0000313" key="1">
    <source>
        <dbReference type="EMBL" id="ESQ41358.1"/>
    </source>
</evidence>
<dbReference type="KEGG" id="eus:EUTSA_v10016101mg"/>
<name>V4LND1_EUTSA</name>
<protein>
    <submittedName>
        <fullName evidence="1">Uncharacterized protein</fullName>
    </submittedName>
</protein>
<dbReference type="Gramene" id="ESQ41358">
    <property type="protein sequence ID" value="ESQ41358"/>
    <property type="gene ID" value="EUTSA_v10016101mg"/>
</dbReference>
<keyword evidence="2" id="KW-1185">Reference proteome</keyword>
<accession>V4LND1</accession>
<dbReference type="EMBL" id="KI517464">
    <property type="protein sequence ID" value="ESQ41358.1"/>
    <property type="molecule type" value="Genomic_DNA"/>
</dbReference>
<gene>
    <name evidence="1" type="ORF">EUTSA_v10016101mg</name>
</gene>
<proteinExistence type="predicted"/>
<dbReference type="Proteomes" id="UP000030689">
    <property type="component" value="Unassembled WGS sequence"/>
</dbReference>
<evidence type="ECO:0000313" key="2">
    <source>
        <dbReference type="Proteomes" id="UP000030689"/>
    </source>
</evidence>
<sequence length="66" mass="7774">MEMHCVISNNKLIFYVTDNIDGWATYVNWCVKWYKETKERVEIEIKTNGKNEEAIAWGVEKLNSSC</sequence>
<dbReference type="AlphaFoldDB" id="V4LND1"/>
<organism evidence="1 2">
    <name type="scientific">Eutrema salsugineum</name>
    <name type="common">Saltwater cress</name>
    <name type="synonym">Sisymbrium salsugineum</name>
    <dbReference type="NCBI Taxonomy" id="72664"/>
    <lineage>
        <taxon>Eukaryota</taxon>
        <taxon>Viridiplantae</taxon>
        <taxon>Streptophyta</taxon>
        <taxon>Embryophyta</taxon>
        <taxon>Tracheophyta</taxon>
        <taxon>Spermatophyta</taxon>
        <taxon>Magnoliopsida</taxon>
        <taxon>eudicotyledons</taxon>
        <taxon>Gunneridae</taxon>
        <taxon>Pentapetalae</taxon>
        <taxon>rosids</taxon>
        <taxon>malvids</taxon>
        <taxon>Brassicales</taxon>
        <taxon>Brassicaceae</taxon>
        <taxon>Eutremeae</taxon>
        <taxon>Eutrema</taxon>
    </lineage>
</organism>
<reference evidence="1 2" key="1">
    <citation type="journal article" date="2013" name="Front. Plant Sci.">
        <title>The Reference Genome of the Halophytic Plant Eutrema salsugineum.</title>
        <authorList>
            <person name="Yang R."/>
            <person name="Jarvis D.E."/>
            <person name="Chen H."/>
            <person name="Beilstein M.A."/>
            <person name="Grimwood J."/>
            <person name="Jenkins J."/>
            <person name="Shu S."/>
            <person name="Prochnik S."/>
            <person name="Xin M."/>
            <person name="Ma C."/>
            <person name="Schmutz J."/>
            <person name="Wing R.A."/>
            <person name="Mitchell-Olds T."/>
            <person name="Schumaker K.S."/>
            <person name="Wang X."/>
        </authorList>
    </citation>
    <scope>NUCLEOTIDE SEQUENCE [LARGE SCALE GENOMIC DNA]</scope>
</reference>